<dbReference type="InParanoid" id="J0WTQ8"/>
<evidence type="ECO:0000256" key="5">
    <source>
        <dbReference type="ARBA" id="ARBA00022538"/>
    </source>
</evidence>
<evidence type="ECO:0000256" key="13">
    <source>
        <dbReference type="ARBA" id="ARBA00022967"/>
    </source>
</evidence>
<gene>
    <name evidence="26" type="ORF">AURDEDRAFT_147307</name>
</gene>
<dbReference type="GO" id="GO:0046872">
    <property type="term" value="F:metal ion binding"/>
    <property type="evidence" value="ECO:0007669"/>
    <property type="project" value="UniProtKB-KW"/>
</dbReference>
<comment type="catalytic activity">
    <reaction evidence="21">
        <text>K(+)(in) + ATP + H2O = K(+)(out) + ADP + phosphate + H(+)</text>
        <dbReference type="Rhea" id="RHEA:75815"/>
        <dbReference type="ChEBI" id="CHEBI:15377"/>
        <dbReference type="ChEBI" id="CHEBI:15378"/>
        <dbReference type="ChEBI" id="CHEBI:29103"/>
        <dbReference type="ChEBI" id="CHEBI:30616"/>
        <dbReference type="ChEBI" id="CHEBI:43474"/>
        <dbReference type="ChEBI" id="CHEBI:456216"/>
    </reaction>
</comment>
<evidence type="ECO:0000313" key="26">
    <source>
        <dbReference type="EMBL" id="EJD35955.1"/>
    </source>
</evidence>
<evidence type="ECO:0000256" key="17">
    <source>
        <dbReference type="ARBA" id="ARBA00023136"/>
    </source>
</evidence>
<dbReference type="SFLD" id="SFLDF00027">
    <property type="entry name" value="p-type_atpase"/>
    <property type="match status" value="1"/>
</dbReference>
<dbReference type="SUPFAM" id="SSF81665">
    <property type="entry name" value="Calcium ATPase, transmembrane domain M"/>
    <property type="match status" value="1"/>
</dbReference>
<dbReference type="OMA" id="ISWEWAL"/>
<evidence type="ECO:0000256" key="2">
    <source>
        <dbReference type="ARBA" id="ARBA00004651"/>
    </source>
</evidence>
<evidence type="ECO:0000313" key="27">
    <source>
        <dbReference type="Proteomes" id="UP000006514"/>
    </source>
</evidence>
<evidence type="ECO:0000256" key="18">
    <source>
        <dbReference type="ARBA" id="ARBA00023201"/>
    </source>
</evidence>
<feature type="transmembrane region" description="Helical" evidence="24">
    <location>
        <begin position="854"/>
        <end position="879"/>
    </location>
</feature>
<feature type="compositionally biased region" description="Basic and acidic residues" evidence="23">
    <location>
        <begin position="31"/>
        <end position="49"/>
    </location>
</feature>
<dbReference type="InterPro" id="IPR004014">
    <property type="entry name" value="ATPase_P-typ_cation-transptr_N"/>
</dbReference>
<organism evidence="26 27">
    <name type="scientific">Auricularia subglabra (strain TFB-10046 / SS5)</name>
    <name type="common">White-rot fungus</name>
    <name type="synonym">Auricularia delicata (strain TFB10046)</name>
    <dbReference type="NCBI Taxonomy" id="717982"/>
    <lineage>
        <taxon>Eukaryota</taxon>
        <taxon>Fungi</taxon>
        <taxon>Dikarya</taxon>
        <taxon>Basidiomycota</taxon>
        <taxon>Agaricomycotina</taxon>
        <taxon>Agaricomycetes</taxon>
        <taxon>Auriculariales</taxon>
        <taxon>Auriculariaceae</taxon>
        <taxon>Auricularia</taxon>
    </lineage>
</organism>
<comment type="similarity">
    <text evidence="19">Belongs to the cation transport ATPase (P-type) (TC 3.A.3) family. Type IID subfamily.</text>
</comment>
<dbReference type="Gene3D" id="2.70.150.10">
    <property type="entry name" value="Calcium-transporting ATPase, cytoplasmic transduction domain A"/>
    <property type="match status" value="1"/>
</dbReference>
<dbReference type="EC" id="7.2.2.3" evidence="20"/>
<feature type="domain" description="Cation-transporting P-type ATPase N-terminal" evidence="25">
    <location>
        <begin position="23"/>
        <end position="97"/>
    </location>
</feature>
<evidence type="ECO:0000256" key="16">
    <source>
        <dbReference type="ARBA" id="ARBA00023065"/>
    </source>
</evidence>
<proteinExistence type="inferred from homology"/>
<keyword evidence="16" id="KW-0406">Ion transport</keyword>
<comment type="cofactor">
    <cofactor evidence="1">
        <name>Mg(2+)</name>
        <dbReference type="ChEBI" id="CHEBI:18420"/>
    </cofactor>
</comment>
<dbReference type="PANTHER" id="PTHR42861">
    <property type="entry name" value="CALCIUM-TRANSPORTING ATPASE"/>
    <property type="match status" value="1"/>
</dbReference>
<dbReference type="OrthoDB" id="3352408at2759"/>
<dbReference type="InterPro" id="IPR023298">
    <property type="entry name" value="ATPase_P-typ_TM_dom_sf"/>
</dbReference>
<feature type="transmembrane region" description="Helical" evidence="24">
    <location>
        <begin position="899"/>
        <end position="922"/>
    </location>
</feature>
<feature type="region of interest" description="Disordered" evidence="23">
    <location>
        <begin position="1"/>
        <end position="49"/>
    </location>
</feature>
<dbReference type="EMBL" id="JH687874">
    <property type="protein sequence ID" value="EJD35955.1"/>
    <property type="molecule type" value="Genomic_DNA"/>
</dbReference>
<feature type="transmembrane region" description="Helical" evidence="24">
    <location>
        <begin position="780"/>
        <end position="801"/>
    </location>
</feature>
<dbReference type="SUPFAM" id="SSF56784">
    <property type="entry name" value="HAD-like"/>
    <property type="match status" value="1"/>
</dbReference>
<keyword evidence="7 24" id="KW-0812">Transmembrane</keyword>
<keyword evidence="15" id="KW-0915">Sodium</keyword>
<keyword evidence="13" id="KW-1278">Translocase</keyword>
<dbReference type="FunFam" id="1.20.1110.10:FF:000015">
    <property type="entry name" value="Sodium ion P-type ATPase"/>
    <property type="match status" value="1"/>
</dbReference>
<dbReference type="GO" id="GO:0005886">
    <property type="term" value="C:plasma membrane"/>
    <property type="evidence" value="ECO:0007669"/>
    <property type="project" value="UniProtKB-SubCell"/>
</dbReference>
<dbReference type="PRINTS" id="PR00119">
    <property type="entry name" value="CATATPASE"/>
</dbReference>
<feature type="transmembrane region" description="Helical" evidence="24">
    <location>
        <begin position="984"/>
        <end position="1003"/>
    </location>
</feature>
<dbReference type="Pfam" id="PF00689">
    <property type="entry name" value="Cation_ATPase_C"/>
    <property type="match status" value="1"/>
</dbReference>
<sequence>MTNEKYTRASATKGGDVPTYSQPPHMLSGDDVVRELDTDGDHGLSEEESRKRFLQYGKNELDGSGGVQAWRVLLKQVANAMTIVLVLAMSLSFGVRDYVEGGVILAVIFINITIGFMQEYRAEQTMESLRNMSAPTAAVLRRGQFHHIPNAEAVPGDIVELVVGDVVPADIRLLETMNLQADEMLLTGESVPVFKDAEDILDAPDVPLGDRTNIAFASSTIVKGRGRGVIIYTGMSTAVGEIAKQIKGGQRKPNRSLSRKTGNLQPIRGMAWRIWDVIGAILGVTVGTPLQKKLSKLAFVLLGIAVLLAIVVFGVNKFRLSHEVVIYAIALGISIIPESLIAVLTITMAVGMKTMVRRKVIVRKLDALEALGGVDSICSDKTGTLTQGKMITRRVWLPTSGFLSVLEYGDASDPTVGQVAWDGGTPPLQSPLPADVDKQPLDVANVSPDLRAFLWAISMCNIAKVLYSESEGKYLVTGEPTEIALQVFAHRFRAGRRQWLNAGWRQHLEFPFDSDCKRMSVVYTEPKTEGLHVFAKGAVERLLDSCTNYGYGTHSRPMTGEDKEEILLKMQELATQGLRVLCVAYRRLDGTIAEWENKEREHFETDLTFVGLAAIYDPPRAETAGAVTECRAAGISVHMLTGDHPATASAIAREVGIIPSKLPKELESTMVKTAQQFDAMTDEEIDALPTLPLVIARCAPQTKVKMINALHRRNKYCAMTGDGVNDSPSLKKADVGIAMGLGGSDVAKSASDIVLTDDNFSSIVAAVEEGRRMFDNIQKFLLHLMIGNVGEVILLVIGLAFRDRDGFSVFPLAPLQVLLINTITGFPAFGLGLEKAQPDIMRRRPSGAMFSWEVIIDLVLYGLFMGALCLVTFVIIVWGSGGGNLGHDCNASYNDSCDAVFRARAACYVQTTWLLLFVAWELKSIRRSIFRLNPATESRFPFFRDMWVNKFLFFSVIVGALSVFPVVFINGLNTNVFKHKRITWEWALPLVGLPLFLFLIEMWKLVKRQLRLFEEPPVDGENLPTP</sequence>
<evidence type="ECO:0000256" key="7">
    <source>
        <dbReference type="ARBA" id="ARBA00022692"/>
    </source>
</evidence>
<dbReference type="NCBIfam" id="TIGR01494">
    <property type="entry name" value="ATPase_P-type"/>
    <property type="match status" value="2"/>
</dbReference>
<keyword evidence="10" id="KW-0067">ATP-binding</keyword>
<dbReference type="SUPFAM" id="SSF81660">
    <property type="entry name" value="Metal cation-transporting ATPase, ATP-binding domain N"/>
    <property type="match status" value="1"/>
</dbReference>
<evidence type="ECO:0000256" key="12">
    <source>
        <dbReference type="ARBA" id="ARBA00022958"/>
    </source>
</evidence>
<dbReference type="InterPro" id="IPR006414">
    <property type="entry name" value="P-type_ATPase_IID"/>
</dbReference>
<keyword evidence="11" id="KW-0460">Magnesium</keyword>
<dbReference type="FunFam" id="1.20.1110.10:FF:000020">
    <property type="entry name" value="Sodium ion P-type ATPase"/>
    <property type="match status" value="1"/>
</dbReference>
<evidence type="ECO:0000256" key="19">
    <source>
        <dbReference type="ARBA" id="ARBA00035017"/>
    </source>
</evidence>
<feature type="transmembrane region" description="Helical" evidence="24">
    <location>
        <begin position="324"/>
        <end position="350"/>
    </location>
</feature>
<dbReference type="PRINTS" id="PR00120">
    <property type="entry name" value="HATPASE"/>
</dbReference>
<keyword evidence="4" id="KW-1003">Cell membrane</keyword>
<dbReference type="Pfam" id="PF00122">
    <property type="entry name" value="E1-E2_ATPase"/>
    <property type="match status" value="1"/>
</dbReference>
<evidence type="ECO:0000256" key="6">
    <source>
        <dbReference type="ARBA" id="ARBA00022553"/>
    </source>
</evidence>
<dbReference type="Pfam" id="PF00690">
    <property type="entry name" value="Cation_ATPase_N"/>
    <property type="match status" value="1"/>
</dbReference>
<evidence type="ECO:0000256" key="8">
    <source>
        <dbReference type="ARBA" id="ARBA00022723"/>
    </source>
</evidence>
<evidence type="ECO:0000256" key="22">
    <source>
        <dbReference type="ARBA" id="ARBA00049499"/>
    </source>
</evidence>
<dbReference type="InterPro" id="IPR008250">
    <property type="entry name" value="ATPase_P-typ_transduc_dom_A_sf"/>
</dbReference>
<keyword evidence="18" id="KW-0739">Sodium transport</keyword>
<protein>
    <recommendedName>
        <fullName evidence="20">P-type Na(+) transporter</fullName>
        <ecNumber evidence="20">7.2.2.3</ecNumber>
    </recommendedName>
</protein>
<dbReference type="FunFam" id="3.40.50.1000:FF:000047">
    <property type="entry name" value="Sodium P-type ATPase"/>
    <property type="match status" value="1"/>
</dbReference>
<dbReference type="GO" id="GO:0005524">
    <property type="term" value="F:ATP binding"/>
    <property type="evidence" value="ECO:0007669"/>
    <property type="project" value="UniProtKB-KW"/>
</dbReference>
<dbReference type="GO" id="GO:0008554">
    <property type="term" value="F:P-type sodium transporter activity"/>
    <property type="evidence" value="ECO:0007669"/>
    <property type="project" value="UniProtKB-EC"/>
</dbReference>
<evidence type="ECO:0000256" key="9">
    <source>
        <dbReference type="ARBA" id="ARBA00022741"/>
    </source>
</evidence>
<keyword evidence="8" id="KW-0479">Metal-binding</keyword>
<dbReference type="GO" id="GO:0006813">
    <property type="term" value="P:potassium ion transport"/>
    <property type="evidence" value="ECO:0007669"/>
    <property type="project" value="UniProtKB-KW"/>
</dbReference>
<dbReference type="Gene3D" id="3.40.1110.10">
    <property type="entry name" value="Calcium-transporting ATPase, cytoplasmic domain N"/>
    <property type="match status" value="1"/>
</dbReference>
<dbReference type="InterPro" id="IPR018303">
    <property type="entry name" value="ATPase_P-typ_P_site"/>
</dbReference>
<dbReference type="SFLD" id="SFLDG00002">
    <property type="entry name" value="C1.7:_P-type_atpase_like"/>
    <property type="match status" value="1"/>
</dbReference>
<keyword evidence="27" id="KW-1185">Reference proteome</keyword>
<evidence type="ECO:0000256" key="3">
    <source>
        <dbReference type="ARBA" id="ARBA00022448"/>
    </source>
</evidence>
<dbReference type="SMART" id="SM00831">
    <property type="entry name" value="Cation_ATPase_N"/>
    <property type="match status" value="1"/>
</dbReference>
<comment type="catalytic activity">
    <reaction evidence="22">
        <text>Na(+)(in) + ATP + H2O = Na(+)(out) + ADP + phosphate + H(+)</text>
        <dbReference type="Rhea" id="RHEA:14633"/>
        <dbReference type="ChEBI" id="CHEBI:15377"/>
        <dbReference type="ChEBI" id="CHEBI:15378"/>
        <dbReference type="ChEBI" id="CHEBI:29101"/>
        <dbReference type="ChEBI" id="CHEBI:30616"/>
        <dbReference type="ChEBI" id="CHEBI:43474"/>
        <dbReference type="ChEBI" id="CHEBI:456216"/>
        <dbReference type="EC" id="7.2.2.3"/>
    </reaction>
    <physiologicalReaction direction="left-to-right" evidence="22">
        <dbReference type="Rhea" id="RHEA:14634"/>
    </physiologicalReaction>
</comment>
<feature type="transmembrane region" description="Helical" evidence="24">
    <location>
        <begin position="101"/>
        <end position="120"/>
    </location>
</feature>
<dbReference type="AlphaFoldDB" id="J0WTQ8"/>
<dbReference type="InterPro" id="IPR023299">
    <property type="entry name" value="ATPase_P-typ_cyto_dom_N"/>
</dbReference>
<keyword evidence="14 24" id="KW-1133">Transmembrane helix</keyword>
<evidence type="ECO:0000256" key="4">
    <source>
        <dbReference type="ARBA" id="ARBA00022475"/>
    </source>
</evidence>
<keyword evidence="3" id="KW-0813">Transport</keyword>
<keyword evidence="12" id="KW-0630">Potassium</keyword>
<evidence type="ECO:0000256" key="23">
    <source>
        <dbReference type="SAM" id="MobiDB-lite"/>
    </source>
</evidence>
<reference evidence="27" key="1">
    <citation type="journal article" date="2012" name="Science">
        <title>The Paleozoic origin of enzymatic lignin decomposition reconstructed from 31 fungal genomes.</title>
        <authorList>
            <person name="Floudas D."/>
            <person name="Binder M."/>
            <person name="Riley R."/>
            <person name="Barry K."/>
            <person name="Blanchette R.A."/>
            <person name="Henrissat B."/>
            <person name="Martinez A.T."/>
            <person name="Otillar R."/>
            <person name="Spatafora J.W."/>
            <person name="Yadav J.S."/>
            <person name="Aerts A."/>
            <person name="Benoit I."/>
            <person name="Boyd A."/>
            <person name="Carlson A."/>
            <person name="Copeland A."/>
            <person name="Coutinho P.M."/>
            <person name="de Vries R.P."/>
            <person name="Ferreira P."/>
            <person name="Findley K."/>
            <person name="Foster B."/>
            <person name="Gaskell J."/>
            <person name="Glotzer D."/>
            <person name="Gorecki P."/>
            <person name="Heitman J."/>
            <person name="Hesse C."/>
            <person name="Hori C."/>
            <person name="Igarashi K."/>
            <person name="Jurgens J.A."/>
            <person name="Kallen N."/>
            <person name="Kersten P."/>
            <person name="Kohler A."/>
            <person name="Kuees U."/>
            <person name="Kumar T.K.A."/>
            <person name="Kuo A."/>
            <person name="LaButti K."/>
            <person name="Larrondo L.F."/>
            <person name="Lindquist E."/>
            <person name="Ling A."/>
            <person name="Lombard V."/>
            <person name="Lucas S."/>
            <person name="Lundell T."/>
            <person name="Martin R."/>
            <person name="McLaughlin D.J."/>
            <person name="Morgenstern I."/>
            <person name="Morin E."/>
            <person name="Murat C."/>
            <person name="Nagy L.G."/>
            <person name="Nolan M."/>
            <person name="Ohm R.A."/>
            <person name="Patyshakuliyeva A."/>
            <person name="Rokas A."/>
            <person name="Ruiz-Duenas F.J."/>
            <person name="Sabat G."/>
            <person name="Salamov A."/>
            <person name="Samejima M."/>
            <person name="Schmutz J."/>
            <person name="Slot J.C."/>
            <person name="St John F."/>
            <person name="Stenlid J."/>
            <person name="Sun H."/>
            <person name="Sun S."/>
            <person name="Syed K."/>
            <person name="Tsang A."/>
            <person name="Wiebenga A."/>
            <person name="Young D."/>
            <person name="Pisabarro A."/>
            <person name="Eastwood D.C."/>
            <person name="Martin F."/>
            <person name="Cullen D."/>
            <person name="Grigoriev I.V."/>
            <person name="Hibbett D.S."/>
        </authorList>
    </citation>
    <scope>NUCLEOTIDE SEQUENCE [LARGE SCALE GENOMIC DNA]</scope>
    <source>
        <strain evidence="27">TFB10046</strain>
    </source>
</reference>
<keyword evidence="5" id="KW-0633">Potassium transport</keyword>
<dbReference type="SUPFAM" id="SSF81653">
    <property type="entry name" value="Calcium ATPase, transduction domain A"/>
    <property type="match status" value="1"/>
</dbReference>
<comment type="subcellular location">
    <subcellularLocation>
        <location evidence="2">Cell membrane</location>
        <topology evidence="2">Multi-pass membrane protein</topology>
    </subcellularLocation>
</comment>
<dbReference type="SFLD" id="SFLDS00003">
    <property type="entry name" value="Haloacid_Dehalogenase"/>
    <property type="match status" value="1"/>
</dbReference>
<feature type="transmembrane region" description="Helical" evidence="24">
    <location>
        <begin position="813"/>
        <end position="833"/>
    </location>
</feature>
<dbReference type="InterPro" id="IPR059000">
    <property type="entry name" value="ATPase_P-type_domA"/>
</dbReference>
<evidence type="ECO:0000256" key="20">
    <source>
        <dbReference type="ARBA" id="ARBA00035029"/>
    </source>
</evidence>
<evidence type="ECO:0000256" key="15">
    <source>
        <dbReference type="ARBA" id="ARBA00023053"/>
    </source>
</evidence>
<dbReference type="InterPro" id="IPR036412">
    <property type="entry name" value="HAD-like_sf"/>
</dbReference>
<dbReference type="FunFam" id="2.70.150.10:FF:000160">
    <property type="entry name" value="Sarcoplasmic/endoplasmic reticulum calcium ATPase 1"/>
    <property type="match status" value="1"/>
</dbReference>
<dbReference type="KEGG" id="adl:AURDEDRAFT_147307"/>
<dbReference type="InterPro" id="IPR001757">
    <property type="entry name" value="P_typ_ATPase"/>
</dbReference>
<accession>J0WTQ8</accession>
<dbReference type="eggNOG" id="KOG0202">
    <property type="taxonomic scope" value="Eukaryota"/>
</dbReference>
<feature type="transmembrane region" description="Helical" evidence="24">
    <location>
        <begin position="77"/>
        <end position="95"/>
    </location>
</feature>
<dbReference type="Proteomes" id="UP000006514">
    <property type="component" value="Unassembled WGS sequence"/>
</dbReference>
<dbReference type="Pfam" id="PF13246">
    <property type="entry name" value="Cation_ATPase"/>
    <property type="match status" value="1"/>
</dbReference>
<dbReference type="NCBIfam" id="TIGR01523">
    <property type="entry name" value="ATPase-IID_K-Na"/>
    <property type="match status" value="1"/>
</dbReference>
<evidence type="ECO:0000259" key="25">
    <source>
        <dbReference type="SMART" id="SM00831"/>
    </source>
</evidence>
<keyword evidence="9" id="KW-0547">Nucleotide-binding</keyword>
<dbReference type="InterPro" id="IPR006068">
    <property type="entry name" value="ATPase_P-typ_cation-transptr_C"/>
</dbReference>
<feature type="transmembrane region" description="Helical" evidence="24">
    <location>
        <begin position="951"/>
        <end position="972"/>
    </location>
</feature>
<evidence type="ECO:0000256" key="10">
    <source>
        <dbReference type="ARBA" id="ARBA00022840"/>
    </source>
</evidence>
<evidence type="ECO:0000256" key="11">
    <source>
        <dbReference type="ARBA" id="ARBA00022842"/>
    </source>
</evidence>
<evidence type="ECO:0000256" key="1">
    <source>
        <dbReference type="ARBA" id="ARBA00001946"/>
    </source>
</evidence>
<evidence type="ECO:0000256" key="14">
    <source>
        <dbReference type="ARBA" id="ARBA00022989"/>
    </source>
</evidence>
<feature type="transmembrane region" description="Helical" evidence="24">
    <location>
        <begin position="297"/>
        <end position="318"/>
    </location>
</feature>
<dbReference type="Gene3D" id="1.20.1110.10">
    <property type="entry name" value="Calcium-transporting ATPase, transmembrane domain"/>
    <property type="match status" value="2"/>
</dbReference>
<keyword evidence="17 24" id="KW-0472">Membrane</keyword>
<dbReference type="InterPro" id="IPR044492">
    <property type="entry name" value="P_typ_ATPase_HD_dom"/>
</dbReference>
<evidence type="ECO:0000256" key="21">
    <source>
        <dbReference type="ARBA" id="ARBA00048599"/>
    </source>
</evidence>
<dbReference type="PROSITE" id="PS00154">
    <property type="entry name" value="ATPASE_E1_E2"/>
    <property type="match status" value="1"/>
</dbReference>
<keyword evidence="6" id="KW-0597">Phosphoprotein</keyword>
<dbReference type="GO" id="GO:0016887">
    <property type="term" value="F:ATP hydrolysis activity"/>
    <property type="evidence" value="ECO:0007669"/>
    <property type="project" value="InterPro"/>
</dbReference>
<dbReference type="FunCoup" id="J0WTQ8">
    <property type="interactions" value="12"/>
</dbReference>
<name>J0WTQ8_AURST</name>
<evidence type="ECO:0000256" key="24">
    <source>
        <dbReference type="SAM" id="Phobius"/>
    </source>
</evidence>